<name>A0ABD3N2P7_9STRA</name>
<dbReference type="Proteomes" id="UP001530293">
    <property type="component" value="Unassembled WGS sequence"/>
</dbReference>
<gene>
    <name evidence="1" type="ORF">ACHAWU_006918</name>
</gene>
<keyword evidence="2" id="KW-1185">Reference proteome</keyword>
<organism evidence="1 2">
    <name type="scientific">Discostella pseudostelligera</name>
    <dbReference type="NCBI Taxonomy" id="259834"/>
    <lineage>
        <taxon>Eukaryota</taxon>
        <taxon>Sar</taxon>
        <taxon>Stramenopiles</taxon>
        <taxon>Ochrophyta</taxon>
        <taxon>Bacillariophyta</taxon>
        <taxon>Coscinodiscophyceae</taxon>
        <taxon>Thalassiosirophycidae</taxon>
        <taxon>Stephanodiscales</taxon>
        <taxon>Stephanodiscaceae</taxon>
        <taxon>Discostella</taxon>
    </lineage>
</organism>
<comment type="caution">
    <text evidence="1">The sequence shown here is derived from an EMBL/GenBank/DDBJ whole genome shotgun (WGS) entry which is preliminary data.</text>
</comment>
<sequence length="206" mass="22293">MSSMRFSSVMAMICAGYIASPLRAFSLSSMGKSQHRRTIGCRGSTTSTFAIFQDDDCEDLCDAFGAVPTGASMKKLSEDGVDSTSRMMSKSYAPSIRTPTRRSRALWWADPGPDKCTTCQGGGEITCRFCGGTSMMSAIGGDTNTLFYEGIGKDCPVCDDGVESSREVLGKIDSGGQFLQSIRQQWPVWSLEQFTFAAEMSSSYLN</sequence>
<protein>
    <submittedName>
        <fullName evidence="1">Uncharacterized protein</fullName>
    </submittedName>
</protein>
<evidence type="ECO:0000313" key="1">
    <source>
        <dbReference type="EMBL" id="KAL3768817.1"/>
    </source>
</evidence>
<evidence type="ECO:0000313" key="2">
    <source>
        <dbReference type="Proteomes" id="UP001530293"/>
    </source>
</evidence>
<reference evidence="1 2" key="1">
    <citation type="submission" date="2024-10" db="EMBL/GenBank/DDBJ databases">
        <title>Updated reference genomes for cyclostephanoid diatoms.</title>
        <authorList>
            <person name="Roberts W.R."/>
            <person name="Alverson A.J."/>
        </authorList>
    </citation>
    <scope>NUCLEOTIDE SEQUENCE [LARGE SCALE GENOMIC DNA]</scope>
    <source>
        <strain evidence="1 2">AJA232-27</strain>
    </source>
</reference>
<dbReference type="EMBL" id="JALLBG020000062">
    <property type="protein sequence ID" value="KAL3768817.1"/>
    <property type="molecule type" value="Genomic_DNA"/>
</dbReference>
<proteinExistence type="predicted"/>
<accession>A0ABD3N2P7</accession>
<dbReference type="AlphaFoldDB" id="A0ABD3N2P7"/>